<protein>
    <submittedName>
        <fullName evidence="2">Uncharacterized protein</fullName>
    </submittedName>
</protein>
<evidence type="ECO:0000313" key="3">
    <source>
        <dbReference type="Proteomes" id="UP000251692"/>
    </source>
</evidence>
<sequence length="110" mass="12900">MNFRSSSKYFRVRVAIWSSVFTTLFSLFIAVKLFNESIAVTSELLSINPLIEMLIEDKLIYPLLLSLIFGFIAFSAILTYKEKHFKFDKKRWCQKGLKPKLEVISDWVIK</sequence>
<evidence type="ECO:0000256" key="1">
    <source>
        <dbReference type="SAM" id="Phobius"/>
    </source>
</evidence>
<reference evidence="2 3" key="2">
    <citation type="submission" date="2018-07" db="EMBL/GenBank/DDBJ databases">
        <title>Pontibacter sp. 2b14 genomic sequence and assembly.</title>
        <authorList>
            <person name="Du Z.-J."/>
        </authorList>
    </citation>
    <scope>NUCLEOTIDE SEQUENCE [LARGE SCALE GENOMIC DNA]</scope>
    <source>
        <strain evidence="2 3">2b14</strain>
    </source>
</reference>
<organism evidence="2 3">
    <name type="scientific">Pontibacter arcticus</name>
    <dbReference type="NCBI Taxonomy" id="2080288"/>
    <lineage>
        <taxon>Bacteria</taxon>
        <taxon>Pseudomonadati</taxon>
        <taxon>Bacteroidota</taxon>
        <taxon>Cytophagia</taxon>
        <taxon>Cytophagales</taxon>
        <taxon>Hymenobacteraceae</taxon>
        <taxon>Pontibacter</taxon>
    </lineage>
</organism>
<accession>A0A364RD45</accession>
<evidence type="ECO:0000313" key="2">
    <source>
        <dbReference type="EMBL" id="RAU82251.1"/>
    </source>
</evidence>
<dbReference type="Proteomes" id="UP000251692">
    <property type="component" value="Unassembled WGS sequence"/>
</dbReference>
<keyword evidence="3" id="KW-1185">Reference proteome</keyword>
<name>A0A364RD45_9BACT</name>
<keyword evidence="1" id="KW-0812">Transmembrane</keyword>
<keyword evidence="1" id="KW-0472">Membrane</keyword>
<feature type="transmembrane region" description="Helical" evidence="1">
    <location>
        <begin position="12"/>
        <end position="34"/>
    </location>
</feature>
<proteinExistence type="predicted"/>
<dbReference type="EMBL" id="QMDV01000003">
    <property type="protein sequence ID" value="RAU82251.1"/>
    <property type="molecule type" value="Genomic_DNA"/>
</dbReference>
<feature type="transmembrane region" description="Helical" evidence="1">
    <location>
        <begin position="59"/>
        <end position="80"/>
    </location>
</feature>
<gene>
    <name evidence="2" type="ORF">DP923_10685</name>
</gene>
<reference evidence="2 3" key="1">
    <citation type="submission" date="2018-06" db="EMBL/GenBank/DDBJ databases">
        <authorList>
            <person name="Liu Z.-W."/>
        </authorList>
    </citation>
    <scope>NUCLEOTIDE SEQUENCE [LARGE SCALE GENOMIC DNA]</scope>
    <source>
        <strain evidence="2 3">2b14</strain>
    </source>
</reference>
<comment type="caution">
    <text evidence="2">The sequence shown here is derived from an EMBL/GenBank/DDBJ whole genome shotgun (WGS) entry which is preliminary data.</text>
</comment>
<dbReference type="RefSeq" id="WP_112305844.1">
    <property type="nucleotide sequence ID" value="NZ_QMDV01000003.1"/>
</dbReference>
<keyword evidence="1" id="KW-1133">Transmembrane helix</keyword>
<dbReference type="AlphaFoldDB" id="A0A364RD45"/>